<dbReference type="PANTHER" id="PTHR43174">
    <property type="entry name" value="UDP-N-ACETYLGLUCOSAMINE 2-EPIMERASE"/>
    <property type="match status" value="1"/>
</dbReference>
<dbReference type="CDD" id="cd03786">
    <property type="entry name" value="GTB_UDP-GlcNAc_2-Epimerase"/>
    <property type="match status" value="1"/>
</dbReference>
<keyword evidence="3" id="KW-1185">Reference proteome</keyword>
<dbReference type="Pfam" id="PF02350">
    <property type="entry name" value="Epimerase_2"/>
    <property type="match status" value="1"/>
</dbReference>
<organism evidence="2 3">
    <name type="scientific">Solidesulfovibrio fructosivorans JJ]</name>
    <dbReference type="NCBI Taxonomy" id="596151"/>
    <lineage>
        <taxon>Bacteria</taxon>
        <taxon>Pseudomonadati</taxon>
        <taxon>Thermodesulfobacteriota</taxon>
        <taxon>Desulfovibrionia</taxon>
        <taxon>Desulfovibrionales</taxon>
        <taxon>Desulfovibrionaceae</taxon>
        <taxon>Solidesulfovibrio</taxon>
    </lineage>
</organism>
<dbReference type="InterPro" id="IPR029767">
    <property type="entry name" value="WecB-like"/>
</dbReference>
<proteinExistence type="predicted"/>
<name>E1JXP8_SOLFR</name>
<dbReference type="EMBL" id="AECZ01000015">
    <property type="protein sequence ID" value="EFL50821.1"/>
    <property type="molecule type" value="Genomic_DNA"/>
</dbReference>
<evidence type="ECO:0000259" key="1">
    <source>
        <dbReference type="Pfam" id="PF02350"/>
    </source>
</evidence>
<dbReference type="eggNOG" id="COG0381">
    <property type="taxonomic scope" value="Bacteria"/>
</dbReference>
<dbReference type="GO" id="GO:0004553">
    <property type="term" value="F:hydrolase activity, hydrolyzing O-glycosyl compounds"/>
    <property type="evidence" value="ECO:0007669"/>
    <property type="project" value="InterPro"/>
</dbReference>
<feature type="domain" description="UDP-N-acetylglucosamine 2-epimerase" evidence="1">
    <location>
        <begin position="26"/>
        <end position="371"/>
    </location>
</feature>
<dbReference type="SUPFAM" id="SSF53756">
    <property type="entry name" value="UDP-Glycosyltransferase/glycogen phosphorylase"/>
    <property type="match status" value="1"/>
</dbReference>
<dbReference type="InterPro" id="IPR020004">
    <property type="entry name" value="UDP-GlcNAc_Epase"/>
</dbReference>
<evidence type="ECO:0000313" key="3">
    <source>
        <dbReference type="Proteomes" id="UP000006250"/>
    </source>
</evidence>
<sequence>MDSRLKICIVTGSRAEYGLLYWLLKDIAADPDLKLQIIATGMHLSPEFGLTYRQIEVDGFTIDAKVEMLLSADTPVAVTKSMGLGVIGFADALDRLAPDIIIVLGDRFEIFAAAQAAMVARIPLAHIHGGETSEGAYDEGIRHAISKMAQWHFVATEPYRQRVVQLGEAPQRVFNVGAPGLDHLSRTQLLTREELEQVLDMRLRQPLFVVTYHPVTLGMDSPEKAMKELIAGLRKFEDASIVFTYPNADSGGRALRQIINSFVAEDLQRIRAYTSLGQQRYLSLIRQADVIVGNSSSGLIEAPALKTATVNIGDRQKGRLKASSVIDASEHRTDIAKAIRHALSPEFRIQLLQTQSLYGCGDASASILRQLKAPLPTIQKSFFDIKHKY</sequence>
<dbReference type="Proteomes" id="UP000006250">
    <property type="component" value="Unassembled WGS sequence"/>
</dbReference>
<dbReference type="PANTHER" id="PTHR43174:SF3">
    <property type="entry name" value="UDP-N-ACETYLGLUCOSAMINE 2-EPIMERASE"/>
    <property type="match status" value="1"/>
</dbReference>
<dbReference type="STRING" id="596151.DesfrDRAFT_2397"/>
<comment type="caution">
    <text evidence="2">The sequence shown here is derived from an EMBL/GenBank/DDBJ whole genome shotgun (WGS) entry which is preliminary data.</text>
</comment>
<dbReference type="OrthoDB" id="9803238at2"/>
<gene>
    <name evidence="2" type="ORF">DesfrDRAFT_2397</name>
</gene>
<dbReference type="NCBIfam" id="TIGR03568">
    <property type="entry name" value="NeuC_NnaA"/>
    <property type="match status" value="1"/>
</dbReference>
<dbReference type="RefSeq" id="WP_005994168.1">
    <property type="nucleotide sequence ID" value="NZ_AECZ01000015.1"/>
</dbReference>
<accession>E1JXP8</accession>
<dbReference type="InterPro" id="IPR003331">
    <property type="entry name" value="UDP_GlcNAc_Epimerase_2_dom"/>
</dbReference>
<dbReference type="AlphaFoldDB" id="E1JXP8"/>
<reference evidence="2 3" key="1">
    <citation type="submission" date="2010-08" db="EMBL/GenBank/DDBJ databases">
        <title>The draft genome of Desulfovibrio fructosovorans JJ.</title>
        <authorList>
            <consortium name="US DOE Joint Genome Institute (JGI-PGF)"/>
            <person name="Lucas S."/>
            <person name="Copeland A."/>
            <person name="Lapidus A."/>
            <person name="Cheng J.-F."/>
            <person name="Bruce D."/>
            <person name="Goodwin L."/>
            <person name="Pitluck S."/>
            <person name="Land M.L."/>
            <person name="Hauser L."/>
            <person name="Chang Y.-J."/>
            <person name="Jeffries C."/>
            <person name="Wall J.D."/>
            <person name="Stahl D.A."/>
            <person name="Arkin A.P."/>
            <person name="Dehal P."/>
            <person name="Stolyar S.M."/>
            <person name="Hazen T.C."/>
            <person name="Woyke T.J."/>
        </authorList>
    </citation>
    <scope>NUCLEOTIDE SEQUENCE [LARGE SCALE GENOMIC DNA]</scope>
    <source>
        <strain evidence="2 3">JJ</strain>
    </source>
</reference>
<dbReference type="Gene3D" id="3.40.50.2000">
    <property type="entry name" value="Glycogen Phosphorylase B"/>
    <property type="match status" value="2"/>
</dbReference>
<dbReference type="GO" id="GO:0006047">
    <property type="term" value="P:UDP-N-acetylglucosamine metabolic process"/>
    <property type="evidence" value="ECO:0007669"/>
    <property type="project" value="InterPro"/>
</dbReference>
<protein>
    <submittedName>
        <fullName evidence="2">UDP-N-acetyl-D-glucosamine 2-epimerase, UDP-hydrolysing</fullName>
    </submittedName>
</protein>
<evidence type="ECO:0000313" key="2">
    <source>
        <dbReference type="EMBL" id="EFL50821.1"/>
    </source>
</evidence>